<keyword evidence="2" id="KW-0812">Transmembrane</keyword>
<evidence type="ECO:0000256" key="1">
    <source>
        <dbReference type="SAM" id="MobiDB-lite"/>
    </source>
</evidence>
<feature type="compositionally biased region" description="Basic and acidic residues" evidence="1">
    <location>
        <begin position="220"/>
        <end position="229"/>
    </location>
</feature>
<gene>
    <name evidence="3" type="ORF">HPC72_04330</name>
</gene>
<feature type="transmembrane region" description="Helical" evidence="2">
    <location>
        <begin position="337"/>
        <end position="360"/>
    </location>
</feature>
<keyword evidence="2" id="KW-0472">Membrane</keyword>
<feature type="transmembrane region" description="Helical" evidence="2">
    <location>
        <begin position="312"/>
        <end position="331"/>
    </location>
</feature>
<accession>A0A6M8B4K6</accession>
<sequence length="445" mass="45619">MSGARLPRRAWLAVIVLGFLGLCAVVRVPVGVVPPLLPRLGDDLGLSGAARGALTSVPVLCFGLLTPVASMAVRRMGVNASGLVMMGAVVAGAVLRSAGGAAAAFAGTVIIGAGLTIGNLVAPMVIGRDFWHRASLMTGLYSATCNVLVTAATALAVPLAQAVGWRGSALAWTVIPVALAAAAWWWVYPPGSTAPRESLRRRSGMSAWVGERSLTGGGHEGAEGDRRDAGAPGRTPISRPVWRRPLAWVMAMAFTGHVLSFYAISGWLPTALAQTAGMSESAAGLASSVFTMTGIVGPMLVPLMLEALGWSGARMLGVLSACWLALPVTMIVAPTAWLVPCLLSGIAQGAFFAALFSLVIQRAESLDDNRRTTALIQTVGYCAAAVGPIVLGWMREATGGWAAPFAVVVAALVLMTVCGQIAARWPAVDAPRAARPAGLTGEAGA</sequence>
<reference evidence="3 4" key="1">
    <citation type="submission" date="2020-05" db="EMBL/GenBank/DDBJ databases">
        <title>Actinomyces sp. zg-325.</title>
        <authorList>
            <person name="Yang C."/>
        </authorList>
    </citation>
    <scope>NUCLEOTIDE SEQUENCE [LARGE SCALE GENOMIC DNA]</scope>
    <source>
        <strain evidence="4">zg-325</strain>
    </source>
</reference>
<feature type="transmembrane region" description="Helical" evidence="2">
    <location>
        <begin position="285"/>
        <end position="305"/>
    </location>
</feature>
<keyword evidence="2" id="KW-1133">Transmembrane helix</keyword>
<feature type="transmembrane region" description="Helical" evidence="2">
    <location>
        <begin position="12"/>
        <end position="32"/>
    </location>
</feature>
<dbReference type="InterPro" id="IPR052524">
    <property type="entry name" value="MFS_Cyanate_Porter"/>
</dbReference>
<feature type="transmembrane region" description="Helical" evidence="2">
    <location>
        <begin position="169"/>
        <end position="188"/>
    </location>
</feature>
<dbReference type="KEGG" id="amam:HPC72_04330"/>
<feature type="transmembrane region" description="Helical" evidence="2">
    <location>
        <begin position="246"/>
        <end position="265"/>
    </location>
</feature>
<dbReference type="SUPFAM" id="SSF103473">
    <property type="entry name" value="MFS general substrate transporter"/>
    <property type="match status" value="1"/>
</dbReference>
<evidence type="ECO:0000313" key="3">
    <source>
        <dbReference type="EMBL" id="QKD79580.1"/>
    </source>
</evidence>
<organism evidence="3 4">
    <name type="scientific">Actinomyces marmotae</name>
    <dbReference type="NCBI Taxonomy" id="2737173"/>
    <lineage>
        <taxon>Bacteria</taxon>
        <taxon>Bacillati</taxon>
        <taxon>Actinomycetota</taxon>
        <taxon>Actinomycetes</taxon>
        <taxon>Actinomycetales</taxon>
        <taxon>Actinomycetaceae</taxon>
        <taxon>Actinomyces</taxon>
    </lineage>
</organism>
<evidence type="ECO:0000313" key="4">
    <source>
        <dbReference type="Proteomes" id="UP000504752"/>
    </source>
</evidence>
<feature type="transmembrane region" description="Helical" evidence="2">
    <location>
        <begin position="101"/>
        <end position="122"/>
    </location>
</feature>
<dbReference type="Pfam" id="PF07690">
    <property type="entry name" value="MFS_1"/>
    <property type="match status" value="1"/>
</dbReference>
<feature type="transmembrane region" description="Helical" evidence="2">
    <location>
        <begin position="77"/>
        <end position="95"/>
    </location>
</feature>
<dbReference type="AlphaFoldDB" id="A0A6M8B4K6"/>
<dbReference type="Proteomes" id="UP000504752">
    <property type="component" value="Chromosome"/>
</dbReference>
<dbReference type="InterPro" id="IPR036259">
    <property type="entry name" value="MFS_trans_sf"/>
</dbReference>
<dbReference type="GO" id="GO:0022857">
    <property type="term" value="F:transmembrane transporter activity"/>
    <property type="evidence" value="ECO:0007669"/>
    <property type="project" value="InterPro"/>
</dbReference>
<feature type="transmembrane region" description="Helical" evidence="2">
    <location>
        <begin position="134"/>
        <end position="157"/>
    </location>
</feature>
<name>A0A6M8B4K6_9ACTO</name>
<proteinExistence type="predicted"/>
<dbReference type="RefSeq" id="WP_159523576.1">
    <property type="nucleotide sequence ID" value="NZ_CP053642.1"/>
</dbReference>
<feature type="transmembrane region" description="Helical" evidence="2">
    <location>
        <begin position="44"/>
        <end position="65"/>
    </location>
</feature>
<feature type="transmembrane region" description="Helical" evidence="2">
    <location>
        <begin position="400"/>
        <end position="423"/>
    </location>
</feature>
<feature type="region of interest" description="Disordered" evidence="1">
    <location>
        <begin position="210"/>
        <end position="236"/>
    </location>
</feature>
<protein>
    <submittedName>
        <fullName evidence="3">MFS transporter</fullName>
    </submittedName>
</protein>
<dbReference type="Gene3D" id="1.20.1250.20">
    <property type="entry name" value="MFS general substrate transporter like domains"/>
    <property type="match status" value="1"/>
</dbReference>
<dbReference type="PANTHER" id="PTHR23523">
    <property type="match status" value="1"/>
</dbReference>
<keyword evidence="4" id="KW-1185">Reference proteome</keyword>
<dbReference type="EMBL" id="CP053642">
    <property type="protein sequence ID" value="QKD79580.1"/>
    <property type="molecule type" value="Genomic_DNA"/>
</dbReference>
<evidence type="ECO:0000256" key="2">
    <source>
        <dbReference type="SAM" id="Phobius"/>
    </source>
</evidence>
<feature type="transmembrane region" description="Helical" evidence="2">
    <location>
        <begin position="372"/>
        <end position="394"/>
    </location>
</feature>
<dbReference type="PANTHER" id="PTHR23523:SF2">
    <property type="entry name" value="2-NITROIMIDAZOLE TRANSPORTER"/>
    <property type="match status" value="1"/>
</dbReference>
<dbReference type="InterPro" id="IPR011701">
    <property type="entry name" value="MFS"/>
</dbReference>